<organism evidence="2 3">
    <name type="scientific">Pseudomonas aeruginosa</name>
    <dbReference type="NCBI Taxonomy" id="287"/>
    <lineage>
        <taxon>Bacteria</taxon>
        <taxon>Pseudomonadati</taxon>
        <taxon>Pseudomonadota</taxon>
        <taxon>Gammaproteobacteria</taxon>
        <taxon>Pseudomonadales</taxon>
        <taxon>Pseudomonadaceae</taxon>
        <taxon>Pseudomonas</taxon>
    </lineage>
</organism>
<gene>
    <name evidence="2" type="ORF">CAZ10_13595</name>
</gene>
<dbReference type="EMBL" id="NFFZ01000006">
    <property type="protein sequence ID" value="OTI61994.1"/>
    <property type="molecule type" value="Genomic_DNA"/>
</dbReference>
<sequence>MEIATIGDGMGPHHGSALDTARLGVRSAGALFSAKCKACAGARPTPRILHYPDSVRRLSGQSVRRKRRSNPERALREALGRSSAAAHFRDAHRRLSG</sequence>
<accession>A0A241XS44</accession>
<dbReference type="Proteomes" id="UP000194857">
    <property type="component" value="Unassembled WGS sequence"/>
</dbReference>
<protein>
    <submittedName>
        <fullName evidence="2">Transcriptional regulator</fullName>
    </submittedName>
</protein>
<dbReference type="AlphaFoldDB" id="A0A241XS44"/>
<proteinExistence type="predicted"/>
<evidence type="ECO:0000313" key="3">
    <source>
        <dbReference type="Proteomes" id="UP000194857"/>
    </source>
</evidence>
<feature type="compositionally biased region" description="Basic and acidic residues" evidence="1">
    <location>
        <begin position="69"/>
        <end position="79"/>
    </location>
</feature>
<evidence type="ECO:0000256" key="1">
    <source>
        <dbReference type="SAM" id="MobiDB-lite"/>
    </source>
</evidence>
<comment type="caution">
    <text evidence="2">The sequence shown here is derived from an EMBL/GenBank/DDBJ whole genome shotgun (WGS) entry which is preliminary data.</text>
</comment>
<evidence type="ECO:0000313" key="2">
    <source>
        <dbReference type="EMBL" id="OTI61994.1"/>
    </source>
</evidence>
<name>A0A241XS44_PSEAI</name>
<reference evidence="2 3" key="1">
    <citation type="submission" date="2017-05" db="EMBL/GenBank/DDBJ databases">
        <authorList>
            <person name="Song R."/>
            <person name="Chenine A.L."/>
            <person name="Ruprecht R.M."/>
        </authorList>
    </citation>
    <scope>NUCLEOTIDE SEQUENCE [LARGE SCALE GENOMIC DNA]</scope>
    <source>
        <strain evidence="2 3">S567_C10_BS</strain>
    </source>
</reference>
<feature type="region of interest" description="Disordered" evidence="1">
    <location>
        <begin position="56"/>
        <end position="97"/>
    </location>
</feature>